<dbReference type="EMBL" id="JAUJFL010000003">
    <property type="protein sequence ID" value="KAK2608247.1"/>
    <property type="molecule type" value="Genomic_DNA"/>
</dbReference>
<keyword evidence="1" id="KW-1133">Transmembrane helix</keyword>
<protein>
    <submittedName>
        <fullName evidence="2">Uncharacterized protein</fullName>
    </submittedName>
</protein>
<feature type="transmembrane region" description="Helical" evidence="1">
    <location>
        <begin position="169"/>
        <end position="191"/>
    </location>
</feature>
<dbReference type="Proteomes" id="UP001265746">
    <property type="component" value="Unassembled WGS sequence"/>
</dbReference>
<keyword evidence="1" id="KW-0472">Membrane</keyword>
<gene>
    <name evidence="2" type="ORF">N8I77_006871</name>
</gene>
<evidence type="ECO:0000313" key="3">
    <source>
        <dbReference type="Proteomes" id="UP001265746"/>
    </source>
</evidence>
<keyword evidence="1" id="KW-0812">Transmembrane</keyword>
<proteinExistence type="predicted"/>
<sequence length="282" mass="32493">MSGINRKNARDLLSHLIAQLSDPPKGYKQYEGLYDNAPTPGRQGRHCVAVRDLIFSSMRDEVFKTFSTSNSMPWQEMIRSNAGDIYKGERGVYLHIIEGRDNKWRFFVGQAEDMSYRVRRQDQNFRYRRDKPSFHHFAMHNSRWDYFFVLAVLPPGPTAAGFSRREQALLLNMLQMWCTLLFSTVQISTMAQWHEYGVKSLNIGRPWFGLNLECPLDKGGPVKYVNWGQFLNRSDDPLANDFLLEMSNRKQEPTQGPGFVFGLMVGAVAAVLIISAWRPRST</sequence>
<organism evidence="2 3">
    <name type="scientific">Phomopsis amygdali</name>
    <name type="common">Fusicoccum amygdali</name>
    <dbReference type="NCBI Taxonomy" id="1214568"/>
    <lineage>
        <taxon>Eukaryota</taxon>
        <taxon>Fungi</taxon>
        <taxon>Dikarya</taxon>
        <taxon>Ascomycota</taxon>
        <taxon>Pezizomycotina</taxon>
        <taxon>Sordariomycetes</taxon>
        <taxon>Sordariomycetidae</taxon>
        <taxon>Diaporthales</taxon>
        <taxon>Diaporthaceae</taxon>
        <taxon>Diaporthe</taxon>
    </lineage>
</organism>
<name>A0AAD9SHH9_PHOAM</name>
<comment type="caution">
    <text evidence="2">The sequence shown here is derived from an EMBL/GenBank/DDBJ whole genome shotgun (WGS) entry which is preliminary data.</text>
</comment>
<evidence type="ECO:0000313" key="2">
    <source>
        <dbReference type="EMBL" id="KAK2608247.1"/>
    </source>
</evidence>
<dbReference type="AlphaFoldDB" id="A0AAD9SHH9"/>
<feature type="transmembrane region" description="Helical" evidence="1">
    <location>
        <begin position="258"/>
        <end position="277"/>
    </location>
</feature>
<keyword evidence="3" id="KW-1185">Reference proteome</keyword>
<evidence type="ECO:0000256" key="1">
    <source>
        <dbReference type="SAM" id="Phobius"/>
    </source>
</evidence>
<reference evidence="2" key="1">
    <citation type="submission" date="2023-06" db="EMBL/GenBank/DDBJ databases">
        <authorList>
            <person name="Noh H."/>
        </authorList>
    </citation>
    <scope>NUCLEOTIDE SEQUENCE</scope>
    <source>
        <strain evidence="2">DUCC20226</strain>
    </source>
</reference>
<accession>A0AAD9SHH9</accession>